<dbReference type="Proteomes" id="UP000039046">
    <property type="component" value="Unassembled WGS sequence"/>
</dbReference>
<dbReference type="GO" id="GO:0008270">
    <property type="term" value="F:zinc ion binding"/>
    <property type="evidence" value="ECO:0007669"/>
    <property type="project" value="UniProtKB-KW"/>
</dbReference>
<dbReference type="GO" id="GO:0000978">
    <property type="term" value="F:RNA polymerase II cis-regulatory region sequence-specific DNA binding"/>
    <property type="evidence" value="ECO:0007669"/>
    <property type="project" value="TreeGrafter"/>
</dbReference>
<keyword evidence="3 6" id="KW-0863">Zinc-finger</keyword>
<dbReference type="FunFam" id="3.30.160.60:FF:002343">
    <property type="entry name" value="Zinc finger protein 33A"/>
    <property type="match status" value="1"/>
</dbReference>
<dbReference type="PROSITE" id="PS50157">
    <property type="entry name" value="ZINC_FINGER_C2H2_2"/>
    <property type="match status" value="5"/>
</dbReference>
<keyword evidence="1" id="KW-0479">Metal-binding</keyword>
<feature type="domain" description="C2H2-type" evidence="8">
    <location>
        <begin position="454"/>
        <end position="485"/>
    </location>
</feature>
<protein>
    <recommendedName>
        <fullName evidence="5">C2H2 type master regulator of conidiophore development brlA</fullName>
    </recommendedName>
</protein>
<dbReference type="SUPFAM" id="SSF57667">
    <property type="entry name" value="beta-beta-alpha zinc fingers"/>
    <property type="match status" value="3"/>
</dbReference>
<keyword evidence="10" id="KW-1185">Reference proteome</keyword>
<evidence type="ECO:0000313" key="9">
    <source>
        <dbReference type="EMBL" id="CEJ85997.1"/>
    </source>
</evidence>
<dbReference type="GO" id="GO:0000785">
    <property type="term" value="C:chromatin"/>
    <property type="evidence" value="ECO:0007669"/>
    <property type="project" value="TreeGrafter"/>
</dbReference>
<dbReference type="SMART" id="SM00355">
    <property type="entry name" value="ZnF_C2H2"/>
    <property type="match status" value="6"/>
</dbReference>
<proteinExistence type="predicted"/>
<feature type="region of interest" description="Disordered" evidence="7">
    <location>
        <begin position="336"/>
        <end position="383"/>
    </location>
</feature>
<evidence type="ECO:0000256" key="4">
    <source>
        <dbReference type="ARBA" id="ARBA00022833"/>
    </source>
</evidence>
<dbReference type="Pfam" id="PF13912">
    <property type="entry name" value="zf-C2H2_6"/>
    <property type="match status" value="1"/>
</dbReference>
<keyword evidence="4" id="KW-0862">Zinc</keyword>
<dbReference type="GO" id="GO:0000981">
    <property type="term" value="F:DNA-binding transcription factor activity, RNA polymerase II-specific"/>
    <property type="evidence" value="ECO:0007669"/>
    <property type="project" value="UniProtKB-ARBA"/>
</dbReference>
<dbReference type="EMBL" id="CDHN01000002">
    <property type="protein sequence ID" value="CEJ85997.1"/>
    <property type="molecule type" value="Genomic_DNA"/>
</dbReference>
<dbReference type="PANTHER" id="PTHR14003:SF19">
    <property type="entry name" value="YY2 TRANSCRIPTION FACTOR"/>
    <property type="match status" value="1"/>
</dbReference>
<dbReference type="OrthoDB" id="3437960at2759"/>
<organism evidence="9 10">
    <name type="scientific">[Torrubiella] hemipterigena</name>
    <dbReference type="NCBI Taxonomy" id="1531966"/>
    <lineage>
        <taxon>Eukaryota</taxon>
        <taxon>Fungi</taxon>
        <taxon>Dikarya</taxon>
        <taxon>Ascomycota</taxon>
        <taxon>Pezizomycotina</taxon>
        <taxon>Sordariomycetes</taxon>
        <taxon>Hypocreomycetidae</taxon>
        <taxon>Hypocreales</taxon>
        <taxon>Clavicipitaceae</taxon>
        <taxon>Clavicipitaceae incertae sedis</taxon>
        <taxon>'Torrubiella' clade</taxon>
    </lineage>
</organism>
<dbReference type="GO" id="GO:0005667">
    <property type="term" value="C:transcription regulator complex"/>
    <property type="evidence" value="ECO:0007669"/>
    <property type="project" value="TreeGrafter"/>
</dbReference>
<evidence type="ECO:0000259" key="8">
    <source>
        <dbReference type="PROSITE" id="PS50157"/>
    </source>
</evidence>
<feature type="domain" description="C2H2-type" evidence="8">
    <location>
        <begin position="572"/>
        <end position="599"/>
    </location>
</feature>
<evidence type="ECO:0000313" key="10">
    <source>
        <dbReference type="Proteomes" id="UP000039046"/>
    </source>
</evidence>
<gene>
    <name evidence="9" type="ORF">VHEMI03979</name>
</gene>
<sequence>MEGSHDGAYNGASAQDIMNIALNFDGIMSQDIALPGELDAFSTAIHDDSCLDHNGYSHCANGKGHMNPPPKPTASQRQPARTRQRHSISNPAPSQSAVFTPSWDSIFTDSLLSQSNACAGIEACNDVDCASVSCPSDCGAGPCSVDCADDVCCESGHCAPSDLCLDGNCHGAATSCTKPACGLSENEAAAAATLTSFGENLMAAPTITTSAPTDSVFANMGLPAVPCSSLSMDGPLADGLAGITDQIWGIPPEFILANHIMQYHDPAHQTSHVDHNCIAGNPSSVVAMCSLPKMGPDSPLHEGICGFPVHDPQSFAQHIFQQHRPALMQHGSYLKKEEGNNSHNHGAPSFPYNSGHQLSASASPNTNLSMGTSVSPTPVSLATPSPMDGQHYFLDLNTAKKEPVTTTGVDSQYMCRWTGPNGQICGRICGGHKELQEHCKTEHLKEIKKDHAGFYCQWQGCTRQTTFSQRSKLERHMQVHTGFKPVECKICGAQLSAKQSLEQHMRTHTGEKPWVCSFPGCNQAFKQQSALTMHERTHTGSKPLSCDICGKKFGESSNLSKHRRIHNIRGSHVCGICGKDFHRLDQLRRHMGTNHKDRPEEVKKLLSRVKTGRVTKIPSVMSAASSDVASEMTEDRMTVDMQL</sequence>
<reference evidence="9 10" key="1">
    <citation type="journal article" date="2015" name="Genome Announc.">
        <title>Draft Genome Sequence and Gene Annotation of the Entomopathogenic Fungus Verticillium hemipterigenum.</title>
        <authorList>
            <person name="Horn F."/>
            <person name="Habel A."/>
            <person name="Scharf D.H."/>
            <person name="Dworschak J."/>
            <person name="Brakhage A.A."/>
            <person name="Guthke R."/>
            <person name="Hertweck C."/>
            <person name="Linde J."/>
        </authorList>
    </citation>
    <scope>NUCLEOTIDE SEQUENCE [LARGE SCALE GENOMIC DNA]</scope>
</reference>
<dbReference type="Pfam" id="PF00096">
    <property type="entry name" value="zf-C2H2"/>
    <property type="match status" value="3"/>
</dbReference>
<feature type="domain" description="C2H2-type" evidence="8">
    <location>
        <begin position="514"/>
        <end position="543"/>
    </location>
</feature>
<feature type="compositionally biased region" description="Polar residues" evidence="7">
    <location>
        <begin position="87"/>
        <end position="97"/>
    </location>
</feature>
<evidence type="ECO:0000256" key="7">
    <source>
        <dbReference type="SAM" id="MobiDB-lite"/>
    </source>
</evidence>
<dbReference type="AlphaFoldDB" id="A0A0A1T006"/>
<evidence type="ECO:0000256" key="5">
    <source>
        <dbReference type="ARBA" id="ARBA00044085"/>
    </source>
</evidence>
<dbReference type="PANTHER" id="PTHR14003">
    <property type="entry name" value="TRANSCRIPTIONAL REPRESSOR PROTEIN YY"/>
    <property type="match status" value="1"/>
</dbReference>
<feature type="domain" description="C2H2-type" evidence="8">
    <location>
        <begin position="544"/>
        <end position="566"/>
    </location>
</feature>
<evidence type="ECO:0000256" key="3">
    <source>
        <dbReference type="ARBA" id="ARBA00022771"/>
    </source>
</evidence>
<name>A0A0A1T006_9HYPO</name>
<dbReference type="Gene3D" id="3.30.160.60">
    <property type="entry name" value="Classic Zinc Finger"/>
    <property type="match status" value="5"/>
</dbReference>
<feature type="region of interest" description="Disordered" evidence="7">
    <location>
        <begin position="61"/>
        <end position="97"/>
    </location>
</feature>
<evidence type="ECO:0000256" key="1">
    <source>
        <dbReference type="ARBA" id="ARBA00022723"/>
    </source>
</evidence>
<dbReference type="HOGENOM" id="CLU_017543_1_0_1"/>
<accession>A0A0A1T006</accession>
<dbReference type="FunFam" id="3.30.160.60:FF:000125">
    <property type="entry name" value="Putative zinc finger protein 143"/>
    <property type="match status" value="1"/>
</dbReference>
<feature type="compositionally biased region" description="Polar residues" evidence="7">
    <location>
        <begin position="351"/>
        <end position="383"/>
    </location>
</feature>
<dbReference type="InterPro" id="IPR013087">
    <property type="entry name" value="Znf_C2H2_type"/>
</dbReference>
<dbReference type="FunFam" id="3.30.160.60:FF:000557">
    <property type="entry name" value="zinc finger and SCAN domain-containing protein 29"/>
    <property type="match status" value="1"/>
</dbReference>
<evidence type="ECO:0000256" key="2">
    <source>
        <dbReference type="ARBA" id="ARBA00022737"/>
    </source>
</evidence>
<evidence type="ECO:0000256" key="6">
    <source>
        <dbReference type="PROSITE-ProRule" id="PRU00042"/>
    </source>
</evidence>
<keyword evidence="2" id="KW-0677">Repeat</keyword>
<dbReference type="InterPro" id="IPR036236">
    <property type="entry name" value="Znf_C2H2_sf"/>
</dbReference>
<feature type="domain" description="C2H2-type" evidence="8">
    <location>
        <begin position="486"/>
        <end position="513"/>
    </location>
</feature>
<dbReference type="STRING" id="1531966.A0A0A1T006"/>
<dbReference type="PROSITE" id="PS00028">
    <property type="entry name" value="ZINC_FINGER_C2H2_1"/>
    <property type="match status" value="4"/>
</dbReference>